<name>A0A934PX12_9SPHI</name>
<dbReference type="SUPFAM" id="SSF53756">
    <property type="entry name" value="UDP-Glycosyltransferase/glycogen phosphorylase"/>
    <property type="match status" value="1"/>
</dbReference>
<sequence length="387" mass="45123">MAKRFTIGLNYFFDNQSNSGIVNYIYNIIAALNILPKDEKPAIVVFYSANAPVDYLKTIQYPFITYRLFHPYPLNFFLRKVNGLARRIIKKDIYREVKYYSKIDTLYPCFTINDINFDDYKNRVFWLVDFNNRAFPDHYDDKGSNMLKQQQELTSSDKRVVLSSNALFNELKGYYPNYKCDIKLMRFASSLPELNEQDIPAVKKNHHIDVPYLMSPNQLWEHKNQGMVLDALNIIRQKQPDLKFKVLFSGSIKVNRGKGLYIDTLRNKVEEYGLRDYIEFLGVLDRKDQLLLMKGSHALLQPSLYEGWSTLVEEAKALNKFIILSALPVHKEQISENVDFFDPHNAQQLADKIIACLKHSPVISPLNYQENIYNYAKDILNALTINV</sequence>
<organism evidence="2 3">
    <name type="scientific">Mucilaginibacter segetis</name>
    <dbReference type="NCBI Taxonomy" id="2793071"/>
    <lineage>
        <taxon>Bacteria</taxon>
        <taxon>Pseudomonadati</taxon>
        <taxon>Bacteroidota</taxon>
        <taxon>Sphingobacteriia</taxon>
        <taxon>Sphingobacteriales</taxon>
        <taxon>Sphingobacteriaceae</taxon>
        <taxon>Mucilaginibacter</taxon>
    </lineage>
</organism>
<dbReference type="EMBL" id="JAEHFW010000003">
    <property type="protein sequence ID" value="MBK0380651.1"/>
    <property type="molecule type" value="Genomic_DNA"/>
</dbReference>
<keyword evidence="3" id="KW-1185">Reference proteome</keyword>
<dbReference type="GO" id="GO:0016757">
    <property type="term" value="F:glycosyltransferase activity"/>
    <property type="evidence" value="ECO:0007669"/>
    <property type="project" value="InterPro"/>
</dbReference>
<dbReference type="InterPro" id="IPR001296">
    <property type="entry name" value="Glyco_trans_1"/>
</dbReference>
<gene>
    <name evidence="2" type="ORF">I5M19_15110</name>
</gene>
<dbReference type="PANTHER" id="PTHR46401">
    <property type="entry name" value="GLYCOSYLTRANSFERASE WBBK-RELATED"/>
    <property type="match status" value="1"/>
</dbReference>
<protein>
    <submittedName>
        <fullName evidence="2">Glycosyltransferase</fullName>
    </submittedName>
</protein>
<dbReference type="Pfam" id="PF00534">
    <property type="entry name" value="Glycos_transf_1"/>
    <property type="match status" value="1"/>
</dbReference>
<accession>A0A934PX12</accession>
<dbReference type="AlphaFoldDB" id="A0A934PX12"/>
<reference evidence="2" key="1">
    <citation type="submission" date="2020-12" db="EMBL/GenBank/DDBJ databases">
        <title>Bacterial novel species Mucilaginibacter sp. SD-g isolated from soil.</title>
        <authorList>
            <person name="Jung H.-Y."/>
        </authorList>
    </citation>
    <scope>NUCLEOTIDE SEQUENCE</scope>
    <source>
        <strain evidence="2">SD-g</strain>
    </source>
</reference>
<evidence type="ECO:0000313" key="3">
    <source>
        <dbReference type="Proteomes" id="UP000613193"/>
    </source>
</evidence>
<evidence type="ECO:0000313" key="2">
    <source>
        <dbReference type="EMBL" id="MBK0380651.1"/>
    </source>
</evidence>
<proteinExistence type="predicted"/>
<dbReference type="Gene3D" id="3.40.50.2000">
    <property type="entry name" value="Glycogen Phosphorylase B"/>
    <property type="match status" value="1"/>
</dbReference>
<dbReference type="Proteomes" id="UP000613193">
    <property type="component" value="Unassembled WGS sequence"/>
</dbReference>
<dbReference type="RefSeq" id="WP_200067194.1">
    <property type="nucleotide sequence ID" value="NZ_JAEHFW010000003.1"/>
</dbReference>
<dbReference type="PANTHER" id="PTHR46401:SF8">
    <property type="entry name" value="BLL6006 PROTEIN"/>
    <property type="match status" value="1"/>
</dbReference>
<comment type="caution">
    <text evidence="2">The sequence shown here is derived from an EMBL/GenBank/DDBJ whole genome shotgun (WGS) entry which is preliminary data.</text>
</comment>
<evidence type="ECO:0000259" key="1">
    <source>
        <dbReference type="Pfam" id="PF00534"/>
    </source>
</evidence>
<feature type="domain" description="Glycosyl transferase family 1" evidence="1">
    <location>
        <begin position="209"/>
        <end position="377"/>
    </location>
</feature>